<organism evidence="1 2">
    <name type="scientific">Amycolatopsis bartoniae</name>
    <dbReference type="NCBI Taxonomy" id="941986"/>
    <lineage>
        <taxon>Bacteria</taxon>
        <taxon>Bacillati</taxon>
        <taxon>Actinomycetota</taxon>
        <taxon>Actinomycetes</taxon>
        <taxon>Pseudonocardiales</taxon>
        <taxon>Pseudonocardiaceae</taxon>
        <taxon>Amycolatopsis</taxon>
    </lineage>
</organism>
<dbReference type="InterPro" id="IPR035959">
    <property type="entry name" value="RutC-like_sf"/>
</dbReference>
<dbReference type="Proteomes" id="UP000658656">
    <property type="component" value="Unassembled WGS sequence"/>
</dbReference>
<dbReference type="PANTHER" id="PTHR43857">
    <property type="entry name" value="BLR7761 PROTEIN"/>
    <property type="match status" value="1"/>
</dbReference>
<reference evidence="1" key="2">
    <citation type="submission" date="2020-09" db="EMBL/GenBank/DDBJ databases">
        <authorList>
            <person name="Sun Q."/>
            <person name="Zhou Y."/>
        </authorList>
    </citation>
    <scope>NUCLEOTIDE SEQUENCE</scope>
    <source>
        <strain evidence="1">CGMCC 4.7679</strain>
    </source>
</reference>
<protein>
    <recommendedName>
        <fullName evidence="3">RidA family protein</fullName>
    </recommendedName>
</protein>
<dbReference type="Gene3D" id="3.30.1330.40">
    <property type="entry name" value="RutC-like"/>
    <property type="match status" value="1"/>
</dbReference>
<dbReference type="AlphaFoldDB" id="A0A8H9J0D3"/>
<evidence type="ECO:0008006" key="3">
    <source>
        <dbReference type="Google" id="ProtNLM"/>
    </source>
</evidence>
<sequence>MDLARQLVFSGSPFESAVGYARAVRVGPLVYVSGTTAAGKDAGEQAAEVLRRIGSALAEAGAAPEDVVRTRVYLTDMAHFSDVGRAHAEVFGDVRPATAVVEVAALAAPELLVEIEADAVIGGAWPE</sequence>
<name>A0A8H9J0D3_9PSEU</name>
<gene>
    <name evidence="1" type="ORF">GCM10017566_30410</name>
</gene>
<dbReference type="CDD" id="cd06154">
    <property type="entry name" value="YjgF_YER057c_UK114_like_6"/>
    <property type="match status" value="1"/>
</dbReference>
<dbReference type="PANTHER" id="PTHR43857:SF1">
    <property type="entry name" value="YJGH FAMILY PROTEIN"/>
    <property type="match status" value="1"/>
</dbReference>
<keyword evidence="2" id="KW-1185">Reference proteome</keyword>
<comment type="caution">
    <text evidence="1">The sequence shown here is derived from an EMBL/GenBank/DDBJ whole genome shotgun (WGS) entry which is preliminary data.</text>
</comment>
<reference evidence="1" key="1">
    <citation type="journal article" date="2014" name="Int. J. Syst. Evol. Microbiol.">
        <title>Complete genome sequence of Corynebacterium casei LMG S-19264T (=DSM 44701T), isolated from a smear-ripened cheese.</title>
        <authorList>
            <consortium name="US DOE Joint Genome Institute (JGI-PGF)"/>
            <person name="Walter F."/>
            <person name="Albersmeier A."/>
            <person name="Kalinowski J."/>
            <person name="Ruckert C."/>
        </authorList>
    </citation>
    <scope>NUCLEOTIDE SEQUENCE</scope>
    <source>
        <strain evidence="1">CGMCC 4.7679</strain>
    </source>
</reference>
<dbReference type="OrthoDB" id="9799840at2"/>
<dbReference type="InterPro" id="IPR006175">
    <property type="entry name" value="YjgF/YER057c/UK114"/>
</dbReference>
<proteinExistence type="predicted"/>
<accession>A0A8H9J0D3</accession>
<dbReference type="RefSeq" id="WP_145935416.1">
    <property type="nucleotide sequence ID" value="NZ_BNAV01000003.1"/>
</dbReference>
<dbReference type="Pfam" id="PF01042">
    <property type="entry name" value="Ribonuc_L-PSP"/>
    <property type="match status" value="1"/>
</dbReference>
<dbReference type="SUPFAM" id="SSF55298">
    <property type="entry name" value="YjgF-like"/>
    <property type="match status" value="1"/>
</dbReference>
<evidence type="ECO:0000313" key="2">
    <source>
        <dbReference type="Proteomes" id="UP000658656"/>
    </source>
</evidence>
<dbReference type="EMBL" id="BNAV01000003">
    <property type="protein sequence ID" value="GHF54787.1"/>
    <property type="molecule type" value="Genomic_DNA"/>
</dbReference>
<evidence type="ECO:0000313" key="1">
    <source>
        <dbReference type="EMBL" id="GHF54787.1"/>
    </source>
</evidence>